<evidence type="ECO:0000313" key="1">
    <source>
        <dbReference type="EMBL" id="SCB34450.1"/>
    </source>
</evidence>
<dbReference type="Proteomes" id="UP000199435">
    <property type="component" value="Unassembled WGS sequence"/>
</dbReference>
<dbReference type="STRING" id="411945.GA0061102_102228"/>
<dbReference type="EMBL" id="FMAH01000022">
    <property type="protein sequence ID" value="SCB34450.1"/>
    <property type="molecule type" value="Genomic_DNA"/>
</dbReference>
<evidence type="ECO:0000313" key="2">
    <source>
        <dbReference type="Proteomes" id="UP000199435"/>
    </source>
</evidence>
<reference evidence="2" key="1">
    <citation type="submission" date="2016-08" db="EMBL/GenBank/DDBJ databases">
        <authorList>
            <person name="Varghese N."/>
            <person name="Submissions Spin"/>
        </authorList>
    </citation>
    <scope>NUCLEOTIDE SEQUENCE [LARGE SCALE GENOMIC DNA]</scope>
    <source>
        <strain evidence="2">HAMBI 2971</strain>
    </source>
</reference>
<organism evidence="1 2">
    <name type="scientific">Rhizobium miluonense</name>
    <dbReference type="NCBI Taxonomy" id="411945"/>
    <lineage>
        <taxon>Bacteria</taxon>
        <taxon>Pseudomonadati</taxon>
        <taxon>Pseudomonadota</taxon>
        <taxon>Alphaproteobacteria</taxon>
        <taxon>Hyphomicrobiales</taxon>
        <taxon>Rhizobiaceae</taxon>
        <taxon>Rhizobium/Agrobacterium group</taxon>
        <taxon>Rhizobium</taxon>
    </lineage>
</organism>
<proteinExistence type="predicted"/>
<evidence type="ECO:0008006" key="3">
    <source>
        <dbReference type="Google" id="ProtNLM"/>
    </source>
</evidence>
<sequence length="121" mass="13443">MIRKHTPHARRVAFETGPLSTWFCHALTAEGIPAICIEARHAQKVLSETLNKTDANDGDGLAQPAEAGFYKTVRIEAFDSMPTRMLVRAHNQLLSLSFQMGPFAEGGEIPPLARLDRMRRS</sequence>
<protein>
    <recommendedName>
        <fullName evidence="3">Transposase</fullName>
    </recommendedName>
</protein>
<name>A0A1C3W399_9HYPH</name>
<accession>A0A1C3W399</accession>
<dbReference type="AlphaFoldDB" id="A0A1C3W399"/>
<gene>
    <name evidence="1" type="ORF">GA0061102_102228</name>
</gene>
<keyword evidence="2" id="KW-1185">Reference proteome</keyword>